<gene>
    <name evidence="2" type="ORF">ACAOBT_LOCUS7708</name>
</gene>
<proteinExistence type="predicted"/>
<name>A0A9P0K5T3_ACAOB</name>
<evidence type="ECO:0000256" key="1">
    <source>
        <dbReference type="SAM" id="SignalP"/>
    </source>
</evidence>
<sequence>MNFSISIIFGILLSLVSIVNCLPVPLNIRVLETSVEAAISEENYNFFDEYFKNAGFMSLY</sequence>
<dbReference type="EMBL" id="CAKOFQ010006751">
    <property type="protein sequence ID" value="CAH1968186.1"/>
    <property type="molecule type" value="Genomic_DNA"/>
</dbReference>
<comment type="caution">
    <text evidence="2">The sequence shown here is derived from an EMBL/GenBank/DDBJ whole genome shotgun (WGS) entry which is preliminary data.</text>
</comment>
<dbReference type="Proteomes" id="UP001152888">
    <property type="component" value="Unassembled WGS sequence"/>
</dbReference>
<accession>A0A9P0K5T3</accession>
<organism evidence="2 3">
    <name type="scientific">Acanthoscelides obtectus</name>
    <name type="common">Bean weevil</name>
    <name type="synonym">Bruchus obtectus</name>
    <dbReference type="NCBI Taxonomy" id="200917"/>
    <lineage>
        <taxon>Eukaryota</taxon>
        <taxon>Metazoa</taxon>
        <taxon>Ecdysozoa</taxon>
        <taxon>Arthropoda</taxon>
        <taxon>Hexapoda</taxon>
        <taxon>Insecta</taxon>
        <taxon>Pterygota</taxon>
        <taxon>Neoptera</taxon>
        <taxon>Endopterygota</taxon>
        <taxon>Coleoptera</taxon>
        <taxon>Polyphaga</taxon>
        <taxon>Cucujiformia</taxon>
        <taxon>Chrysomeloidea</taxon>
        <taxon>Chrysomelidae</taxon>
        <taxon>Bruchinae</taxon>
        <taxon>Bruchini</taxon>
        <taxon>Acanthoscelides</taxon>
    </lineage>
</organism>
<protein>
    <submittedName>
        <fullName evidence="2">Uncharacterized protein</fullName>
    </submittedName>
</protein>
<reference evidence="2" key="1">
    <citation type="submission" date="2022-03" db="EMBL/GenBank/DDBJ databases">
        <authorList>
            <person name="Sayadi A."/>
        </authorList>
    </citation>
    <scope>NUCLEOTIDE SEQUENCE</scope>
</reference>
<dbReference type="AlphaFoldDB" id="A0A9P0K5T3"/>
<evidence type="ECO:0000313" key="3">
    <source>
        <dbReference type="Proteomes" id="UP001152888"/>
    </source>
</evidence>
<evidence type="ECO:0000313" key="2">
    <source>
        <dbReference type="EMBL" id="CAH1968186.1"/>
    </source>
</evidence>
<feature type="signal peptide" evidence="1">
    <location>
        <begin position="1"/>
        <end position="21"/>
    </location>
</feature>
<keyword evidence="1" id="KW-0732">Signal</keyword>
<keyword evidence="3" id="KW-1185">Reference proteome</keyword>
<feature type="chain" id="PRO_5040331176" evidence="1">
    <location>
        <begin position="22"/>
        <end position="60"/>
    </location>
</feature>